<sequence length="144" mass="15412">MIPKEPSAGGGGRRRTRTGAVAAAVLAAAALTVGAGGCQDVSTKTANRVELCARIVGKTFTNPFPDDVEKTKKEIRERADELDSMAGQASDEKLRTAIKETARKMRGAEVKGKGSSRTVIGYIADQNALLEDLRKTCLNRDDYK</sequence>
<name>A0ABY3YWH4_STRRM</name>
<keyword evidence="1" id="KW-0732">Signal</keyword>
<organism evidence="2 3">
    <name type="scientific">Streptomyces rimosus subsp. rimosus</name>
    <dbReference type="NCBI Taxonomy" id="132474"/>
    <lineage>
        <taxon>Bacteria</taxon>
        <taxon>Bacillati</taxon>
        <taxon>Actinomycetota</taxon>
        <taxon>Actinomycetes</taxon>
        <taxon>Kitasatosporales</taxon>
        <taxon>Streptomycetaceae</taxon>
        <taxon>Streptomyces</taxon>
    </lineage>
</organism>
<proteinExistence type="predicted"/>
<protein>
    <recommendedName>
        <fullName evidence="4">Lipoprotein</fullName>
    </recommendedName>
</protein>
<reference evidence="2 3" key="1">
    <citation type="submission" date="2022-03" db="EMBL/GenBank/DDBJ databases">
        <title>Complete genome of Streptomyces rimosus ssp. rimosus R7 (=ATCC 10970).</title>
        <authorList>
            <person name="Beganovic S."/>
            <person name="Ruckert C."/>
            <person name="Busche T."/>
            <person name="Kalinowski J."/>
            <person name="Wittmann C."/>
        </authorList>
    </citation>
    <scope>NUCLEOTIDE SEQUENCE [LARGE SCALE GENOMIC DNA]</scope>
    <source>
        <strain evidence="2 3">R7</strain>
    </source>
</reference>
<evidence type="ECO:0000313" key="2">
    <source>
        <dbReference type="EMBL" id="UNZ02406.1"/>
    </source>
</evidence>
<evidence type="ECO:0008006" key="4">
    <source>
        <dbReference type="Google" id="ProtNLM"/>
    </source>
</evidence>
<evidence type="ECO:0000256" key="1">
    <source>
        <dbReference type="SAM" id="SignalP"/>
    </source>
</evidence>
<feature type="chain" id="PRO_5045660880" description="Lipoprotein" evidence="1">
    <location>
        <begin position="36"/>
        <end position="144"/>
    </location>
</feature>
<feature type="signal peptide" evidence="1">
    <location>
        <begin position="1"/>
        <end position="35"/>
    </location>
</feature>
<dbReference type="Proteomes" id="UP000829494">
    <property type="component" value="Chromosome"/>
</dbReference>
<accession>A0ABY3YWH4</accession>
<dbReference type="EMBL" id="CP094298">
    <property type="protein sequence ID" value="UNZ02406.1"/>
    <property type="molecule type" value="Genomic_DNA"/>
</dbReference>
<keyword evidence="3" id="KW-1185">Reference proteome</keyword>
<gene>
    <name evidence="2" type="ORF">SRIMR7_09620</name>
</gene>
<evidence type="ECO:0000313" key="3">
    <source>
        <dbReference type="Proteomes" id="UP000829494"/>
    </source>
</evidence>